<sequence length="103" mass="11785">MRILLVQRIFPLVTTEIIQIRDQSYQNPEPNGAHSDWLRVIPSTVVCACEETSGKGMEVTTPIPKERIILVAAMEIAFWLVRRRDFRSISREEEEKEAGVCKG</sequence>
<dbReference type="AlphaFoldDB" id="A0A8S9HZH3"/>
<evidence type="ECO:0000313" key="1">
    <source>
        <dbReference type="EMBL" id="KAF2563070.1"/>
    </source>
</evidence>
<comment type="caution">
    <text evidence="1">The sequence shown here is derived from an EMBL/GenBank/DDBJ whole genome shotgun (WGS) entry which is preliminary data.</text>
</comment>
<dbReference type="EMBL" id="QGKY02001250">
    <property type="protein sequence ID" value="KAF2563070.1"/>
    <property type="molecule type" value="Genomic_DNA"/>
</dbReference>
<proteinExistence type="predicted"/>
<name>A0A8S9HZH3_BRACR</name>
<accession>A0A8S9HZH3</accession>
<organism evidence="1">
    <name type="scientific">Brassica cretica</name>
    <name type="common">Mustard</name>
    <dbReference type="NCBI Taxonomy" id="69181"/>
    <lineage>
        <taxon>Eukaryota</taxon>
        <taxon>Viridiplantae</taxon>
        <taxon>Streptophyta</taxon>
        <taxon>Embryophyta</taxon>
        <taxon>Tracheophyta</taxon>
        <taxon>Spermatophyta</taxon>
        <taxon>Magnoliopsida</taxon>
        <taxon>eudicotyledons</taxon>
        <taxon>Gunneridae</taxon>
        <taxon>Pentapetalae</taxon>
        <taxon>rosids</taxon>
        <taxon>malvids</taxon>
        <taxon>Brassicales</taxon>
        <taxon>Brassicaceae</taxon>
        <taxon>Brassiceae</taxon>
        <taxon>Brassica</taxon>
    </lineage>
</organism>
<reference evidence="1" key="1">
    <citation type="submission" date="2019-12" db="EMBL/GenBank/DDBJ databases">
        <title>Genome sequencing and annotation of Brassica cretica.</title>
        <authorList>
            <person name="Studholme D.J."/>
            <person name="Sarris P.F."/>
        </authorList>
    </citation>
    <scope>NUCLEOTIDE SEQUENCE</scope>
    <source>
        <strain evidence="1">PFS-102/07</strain>
        <tissue evidence="1">Leaf</tissue>
    </source>
</reference>
<gene>
    <name evidence="1" type="ORF">F2Q70_00017888</name>
</gene>
<protein>
    <submittedName>
        <fullName evidence="1">Uncharacterized protein</fullName>
    </submittedName>
</protein>